<accession>E6LP51</accession>
<dbReference type="PANTHER" id="PTHR38445">
    <property type="entry name" value="HTH-TYPE TRANSCRIPTIONAL REPRESSOR YTRA"/>
    <property type="match status" value="1"/>
</dbReference>
<evidence type="ECO:0000256" key="1">
    <source>
        <dbReference type="ARBA" id="ARBA00023015"/>
    </source>
</evidence>
<dbReference type="SMART" id="SM00345">
    <property type="entry name" value="HTH_GNTR"/>
    <property type="match status" value="1"/>
</dbReference>
<dbReference type="AlphaFoldDB" id="E6LP51"/>
<sequence>MDVIIDFHSEEAIYIQLCNQIIVGIATNKYHEGDMLPSVRQMAEDIGINMHTVNKAYATLKREGFVQLDRRRGAVIKVDADKLRVLGNMRKEFATVVARGICNGVTKDEAHKLIDELYNEFEVQEIEEMQDQDVM</sequence>
<evidence type="ECO:0000256" key="3">
    <source>
        <dbReference type="ARBA" id="ARBA00023163"/>
    </source>
</evidence>
<evidence type="ECO:0000313" key="5">
    <source>
        <dbReference type="EMBL" id="EFU76369.1"/>
    </source>
</evidence>
<dbReference type="HOGENOM" id="CLU_017584_10_2_9"/>
<proteinExistence type="predicted"/>
<keyword evidence="2" id="KW-0238">DNA-binding</keyword>
<dbReference type="Pfam" id="PF00392">
    <property type="entry name" value="GntR"/>
    <property type="match status" value="1"/>
</dbReference>
<protein>
    <submittedName>
        <fullName evidence="5">Transcriptional regulator, GntR family</fullName>
    </submittedName>
</protein>
<evidence type="ECO:0000259" key="4">
    <source>
        <dbReference type="PROSITE" id="PS50949"/>
    </source>
</evidence>
<dbReference type="InterPro" id="IPR036388">
    <property type="entry name" value="WH-like_DNA-bd_sf"/>
</dbReference>
<dbReference type="EMBL" id="AEPW01000075">
    <property type="protein sequence ID" value="EFU76369.1"/>
    <property type="molecule type" value="Genomic_DNA"/>
</dbReference>
<comment type="caution">
    <text evidence="5">The sequence shown here is derived from an EMBL/GenBank/DDBJ whole genome shotgun (WGS) entry which is preliminary data.</text>
</comment>
<reference evidence="5 6" key="1">
    <citation type="submission" date="2010-12" db="EMBL/GenBank/DDBJ databases">
        <authorList>
            <person name="Muzny D."/>
            <person name="Qin X."/>
            <person name="Deng J."/>
            <person name="Jiang H."/>
            <person name="Liu Y."/>
            <person name="Qu J."/>
            <person name="Song X.-Z."/>
            <person name="Zhang L."/>
            <person name="Thornton R."/>
            <person name="Coyle M."/>
            <person name="Francisco L."/>
            <person name="Jackson L."/>
            <person name="Javaid M."/>
            <person name="Korchina V."/>
            <person name="Kovar C."/>
            <person name="Mata R."/>
            <person name="Mathew T."/>
            <person name="Ngo R."/>
            <person name="Nguyen L."/>
            <person name="Nguyen N."/>
            <person name="Okwuonu G."/>
            <person name="Ongeri F."/>
            <person name="Pham C."/>
            <person name="Simmons D."/>
            <person name="Wilczek-Boney K."/>
            <person name="Hale W."/>
            <person name="Jakkamsetti A."/>
            <person name="Pham P."/>
            <person name="Ruth R."/>
            <person name="San Lucas F."/>
            <person name="Warren J."/>
            <person name="Zhang J."/>
            <person name="Zhao Z."/>
            <person name="Zhou C."/>
            <person name="Zhu D."/>
            <person name="Lee S."/>
            <person name="Bess C."/>
            <person name="Blankenburg K."/>
            <person name="Forbes L."/>
            <person name="Fu Q."/>
            <person name="Gubbala S."/>
            <person name="Hirani K."/>
            <person name="Jayaseelan J.C."/>
            <person name="Lara F."/>
            <person name="Munidasa M."/>
            <person name="Palculict T."/>
            <person name="Patil S."/>
            <person name="Pu L.-L."/>
            <person name="Saada N."/>
            <person name="Tang L."/>
            <person name="Weissenberger G."/>
            <person name="Zhu Y."/>
            <person name="Hemphill L."/>
            <person name="Shang Y."/>
            <person name="Youmans B."/>
            <person name="Ayvaz T."/>
            <person name="Ross M."/>
            <person name="Santibanez J."/>
            <person name="Aqrawi P."/>
            <person name="Gross S."/>
            <person name="Joshi V."/>
            <person name="Fowler G."/>
            <person name="Nazareth L."/>
            <person name="Reid J."/>
            <person name="Worley K."/>
            <person name="Petrosino J."/>
            <person name="Highlander S."/>
            <person name="Gibbs R."/>
        </authorList>
    </citation>
    <scope>NUCLEOTIDE SEQUENCE [LARGE SCALE GENOMIC DNA]</scope>
    <source>
        <strain evidence="5 6">DSM 3986</strain>
    </source>
</reference>
<dbReference type="Proteomes" id="UP000003434">
    <property type="component" value="Unassembled WGS sequence"/>
</dbReference>
<dbReference type="InterPro" id="IPR000524">
    <property type="entry name" value="Tscrpt_reg_HTH_GntR"/>
</dbReference>
<dbReference type="Gene3D" id="1.10.10.10">
    <property type="entry name" value="Winged helix-like DNA-binding domain superfamily/Winged helix DNA-binding domain"/>
    <property type="match status" value="1"/>
</dbReference>
<dbReference type="GO" id="GO:0003700">
    <property type="term" value="F:DNA-binding transcription factor activity"/>
    <property type="evidence" value="ECO:0007669"/>
    <property type="project" value="InterPro"/>
</dbReference>
<dbReference type="GO" id="GO:0003677">
    <property type="term" value="F:DNA binding"/>
    <property type="evidence" value="ECO:0007669"/>
    <property type="project" value="UniProtKB-KW"/>
</dbReference>
<dbReference type="InterPro" id="IPR036390">
    <property type="entry name" value="WH_DNA-bd_sf"/>
</dbReference>
<dbReference type="PROSITE" id="PS50949">
    <property type="entry name" value="HTH_GNTR"/>
    <property type="match status" value="1"/>
</dbReference>
<dbReference type="CDD" id="cd07377">
    <property type="entry name" value="WHTH_GntR"/>
    <property type="match status" value="1"/>
</dbReference>
<organism evidence="5 6">
    <name type="scientific">Lachnoanaerobaculum saburreum DSM 3986</name>
    <dbReference type="NCBI Taxonomy" id="887325"/>
    <lineage>
        <taxon>Bacteria</taxon>
        <taxon>Bacillati</taxon>
        <taxon>Bacillota</taxon>
        <taxon>Clostridia</taxon>
        <taxon>Lachnospirales</taxon>
        <taxon>Lachnospiraceae</taxon>
        <taxon>Lachnoanaerobaculum</taxon>
    </lineage>
</organism>
<dbReference type="RefSeq" id="WP_008751501.1">
    <property type="nucleotide sequence ID" value="NZ_GL622296.1"/>
</dbReference>
<keyword evidence="3" id="KW-0804">Transcription</keyword>
<feature type="domain" description="HTH gntR-type" evidence="4">
    <location>
        <begin position="11"/>
        <end position="79"/>
    </location>
</feature>
<dbReference type="PANTHER" id="PTHR38445:SF12">
    <property type="entry name" value="GNTR-FAMILY TRANSCRIPTIONAL REGULATOR"/>
    <property type="match status" value="1"/>
</dbReference>
<dbReference type="eggNOG" id="COG1725">
    <property type="taxonomic scope" value="Bacteria"/>
</dbReference>
<dbReference type="SUPFAM" id="SSF46785">
    <property type="entry name" value="Winged helix' DNA-binding domain"/>
    <property type="match status" value="1"/>
</dbReference>
<name>E6LP51_9FIRM</name>
<keyword evidence="1" id="KW-0805">Transcription regulation</keyword>
<gene>
    <name evidence="5" type="ORF">HMPREF0381_1736</name>
</gene>
<evidence type="ECO:0000256" key="2">
    <source>
        <dbReference type="ARBA" id="ARBA00023125"/>
    </source>
</evidence>
<evidence type="ECO:0000313" key="6">
    <source>
        <dbReference type="Proteomes" id="UP000003434"/>
    </source>
</evidence>